<accession>A0ACA9Q6H9</accession>
<organism evidence="1 2">
    <name type="scientific">Acaulospora colombiana</name>
    <dbReference type="NCBI Taxonomy" id="27376"/>
    <lineage>
        <taxon>Eukaryota</taxon>
        <taxon>Fungi</taxon>
        <taxon>Fungi incertae sedis</taxon>
        <taxon>Mucoromycota</taxon>
        <taxon>Glomeromycotina</taxon>
        <taxon>Glomeromycetes</taxon>
        <taxon>Diversisporales</taxon>
        <taxon>Acaulosporaceae</taxon>
        <taxon>Acaulospora</taxon>
    </lineage>
</organism>
<dbReference type="Proteomes" id="UP000789525">
    <property type="component" value="Unassembled WGS sequence"/>
</dbReference>
<name>A0ACA9Q6H9_9GLOM</name>
<evidence type="ECO:0000313" key="1">
    <source>
        <dbReference type="EMBL" id="CAG8739802.1"/>
    </source>
</evidence>
<gene>
    <name evidence="1" type="ORF">ACOLOM_LOCUS12111</name>
</gene>
<sequence length="152" mass="16733">WGTNCFPQPSDFPAASSSNGEGDPQRAFDPIAYESTCKEYFHAAQELGRHVLGMIAEGLGVDTDFFEGYLDKQNSFCRLTHYFRPLKDGQEKGINGEEEPLEEGAAAHTDWGALTLLIQDTVGGLQVYDRSTGKWHEADGLTTRIEALFIGS</sequence>
<dbReference type="EMBL" id="CAJVPT010047284">
    <property type="protein sequence ID" value="CAG8739802.1"/>
    <property type="molecule type" value="Genomic_DNA"/>
</dbReference>
<proteinExistence type="predicted"/>
<reference evidence="1" key="1">
    <citation type="submission" date="2021-06" db="EMBL/GenBank/DDBJ databases">
        <authorList>
            <person name="Kallberg Y."/>
            <person name="Tangrot J."/>
            <person name="Rosling A."/>
        </authorList>
    </citation>
    <scope>NUCLEOTIDE SEQUENCE</scope>
    <source>
        <strain evidence="1">CL356</strain>
    </source>
</reference>
<feature type="non-terminal residue" evidence="1">
    <location>
        <position position="1"/>
    </location>
</feature>
<evidence type="ECO:0000313" key="2">
    <source>
        <dbReference type="Proteomes" id="UP000789525"/>
    </source>
</evidence>
<keyword evidence="2" id="KW-1185">Reference proteome</keyword>
<protein>
    <submittedName>
        <fullName evidence="1">6682_t:CDS:1</fullName>
    </submittedName>
</protein>
<comment type="caution">
    <text evidence="1">The sequence shown here is derived from an EMBL/GenBank/DDBJ whole genome shotgun (WGS) entry which is preliminary data.</text>
</comment>